<feature type="transmembrane region" description="Helical" evidence="1">
    <location>
        <begin position="293"/>
        <end position="312"/>
    </location>
</feature>
<evidence type="ECO:0000256" key="1">
    <source>
        <dbReference type="SAM" id="Phobius"/>
    </source>
</evidence>
<reference evidence="2 3" key="1">
    <citation type="submission" date="2019-03" db="EMBL/GenBank/DDBJ databases">
        <title>Genomic Encyclopedia of Type Strains, Phase IV (KMG-IV): sequencing the most valuable type-strain genomes for metagenomic binning, comparative biology and taxonomic classification.</title>
        <authorList>
            <person name="Goeker M."/>
        </authorList>
    </citation>
    <scope>NUCLEOTIDE SEQUENCE [LARGE SCALE GENOMIC DNA]</scope>
    <source>
        <strain evidence="2 3">DSM 104836</strain>
    </source>
</reference>
<dbReference type="AlphaFoldDB" id="A0A4R3JJZ1"/>
<comment type="caution">
    <text evidence="2">The sequence shown here is derived from an EMBL/GenBank/DDBJ whole genome shotgun (WGS) entry which is preliminary data.</text>
</comment>
<evidence type="ECO:0000313" key="3">
    <source>
        <dbReference type="Proteomes" id="UP000295696"/>
    </source>
</evidence>
<keyword evidence="1" id="KW-1133">Transmembrane helix</keyword>
<feature type="transmembrane region" description="Helical" evidence="1">
    <location>
        <begin position="34"/>
        <end position="54"/>
    </location>
</feature>
<dbReference type="RefSeq" id="WP_132242625.1">
    <property type="nucleotide sequence ID" value="NZ_CBDUOC010000016.1"/>
</dbReference>
<keyword evidence="3" id="KW-1185">Reference proteome</keyword>
<evidence type="ECO:0008006" key="4">
    <source>
        <dbReference type="Google" id="ProtNLM"/>
    </source>
</evidence>
<feature type="transmembrane region" description="Helical" evidence="1">
    <location>
        <begin position="167"/>
        <end position="187"/>
    </location>
</feature>
<protein>
    <recommendedName>
        <fullName evidence="4">YkoY family integral membrane protein</fullName>
    </recommendedName>
</protein>
<gene>
    <name evidence="2" type="ORF">EDD52_102316</name>
</gene>
<feature type="transmembrane region" description="Helical" evidence="1">
    <location>
        <begin position="318"/>
        <end position="337"/>
    </location>
</feature>
<dbReference type="EMBL" id="SLZU01000002">
    <property type="protein sequence ID" value="TCS66499.1"/>
    <property type="molecule type" value="Genomic_DNA"/>
</dbReference>
<dbReference type="PANTHER" id="PTHR30238">
    <property type="entry name" value="MEMBRANE BOUND PREDICTED REDOX MODULATOR"/>
    <property type="match status" value="1"/>
</dbReference>
<organism evidence="2 3">
    <name type="scientific">Primorskyibacter sedentarius</name>
    <dbReference type="NCBI Taxonomy" id="745311"/>
    <lineage>
        <taxon>Bacteria</taxon>
        <taxon>Pseudomonadati</taxon>
        <taxon>Pseudomonadota</taxon>
        <taxon>Alphaproteobacteria</taxon>
        <taxon>Rhodobacterales</taxon>
        <taxon>Roseobacteraceae</taxon>
        <taxon>Primorskyibacter</taxon>
    </lineage>
</organism>
<dbReference type="NCBIfam" id="NF010620">
    <property type="entry name" value="PRK14013.2-6"/>
    <property type="match status" value="1"/>
</dbReference>
<dbReference type="OrthoDB" id="8533002at2"/>
<dbReference type="Proteomes" id="UP000295696">
    <property type="component" value="Unassembled WGS sequence"/>
</dbReference>
<evidence type="ECO:0000313" key="2">
    <source>
        <dbReference type="EMBL" id="TCS66499.1"/>
    </source>
</evidence>
<feature type="transmembrane region" description="Helical" evidence="1">
    <location>
        <begin position="125"/>
        <end position="146"/>
    </location>
</feature>
<keyword evidence="1" id="KW-0472">Membrane</keyword>
<feature type="transmembrane region" description="Helical" evidence="1">
    <location>
        <begin position="249"/>
        <end position="272"/>
    </location>
</feature>
<sequence>MSLFHYFRWAFAVTVLGLLLTLWLGWVYSGTLGGALSFFMIGLVLAILEISLSFDNAIVNANKLQTMTPVWRQRFLTWGILIAVFGMRIIFPLLIVVIAAGIGPIEAVRLAAREPAEYARIIGDAHLSIAAFGGAFLMMVALSYFVDEGKDVDWIAALERNMRRFGSIRGMEIAFVLTVMLCFAVALPELEAGQFMFAAAAGLLTFLVVDMLGHVLDKSDAADTVAKGGIGAFLYLEVLDASFSFDGVIGAFALTQNLFLIAIGLGIGAMYVRSMTIMLVERQTLAEFRYLEHGAFWSILVLSVIMFLQTIWHIPELITGSLGAGFILMAFISSVLYRRAERDA</sequence>
<accession>A0A4R3JJZ1</accession>
<feature type="transmembrane region" description="Helical" evidence="1">
    <location>
        <begin position="7"/>
        <end position="28"/>
    </location>
</feature>
<dbReference type="InterPro" id="IPR007427">
    <property type="entry name" value="DUF475"/>
</dbReference>
<name>A0A4R3JJZ1_9RHOB</name>
<keyword evidence="1" id="KW-0812">Transmembrane</keyword>
<proteinExistence type="predicted"/>
<feature type="transmembrane region" description="Helical" evidence="1">
    <location>
        <begin position="75"/>
        <end position="105"/>
    </location>
</feature>
<dbReference type="Pfam" id="PF04332">
    <property type="entry name" value="DUF475"/>
    <property type="match status" value="1"/>
</dbReference>
<dbReference type="PANTHER" id="PTHR30238:SF4">
    <property type="entry name" value="SLL1022 PROTEIN"/>
    <property type="match status" value="1"/>
</dbReference>